<feature type="compositionally biased region" description="Basic and acidic residues" evidence="1">
    <location>
        <begin position="1"/>
        <end position="24"/>
    </location>
</feature>
<organism evidence="2 3">
    <name type="scientific">Rhodopirellula islandica</name>
    <dbReference type="NCBI Taxonomy" id="595434"/>
    <lineage>
        <taxon>Bacteria</taxon>
        <taxon>Pseudomonadati</taxon>
        <taxon>Planctomycetota</taxon>
        <taxon>Planctomycetia</taxon>
        <taxon>Pirellulales</taxon>
        <taxon>Pirellulaceae</taxon>
        <taxon>Rhodopirellula</taxon>
    </lineage>
</organism>
<name>A0A0J1BH04_RHOIS</name>
<proteinExistence type="predicted"/>
<dbReference type="EMBL" id="LECT01000017">
    <property type="protein sequence ID" value="KLU05830.1"/>
    <property type="molecule type" value="Genomic_DNA"/>
</dbReference>
<dbReference type="AlphaFoldDB" id="A0A0J1BH04"/>
<sequence>MRREQGRGSEGRKEQASLHADESVWRGGGRARRGVGGGTTAACCRGGPRAKWVHQRAGVNFITDGRRSLFVSEGC</sequence>
<feature type="region of interest" description="Disordered" evidence="1">
    <location>
        <begin position="1"/>
        <end position="39"/>
    </location>
</feature>
<dbReference type="Proteomes" id="UP000036367">
    <property type="component" value="Unassembled WGS sequence"/>
</dbReference>
<evidence type="ECO:0000313" key="3">
    <source>
        <dbReference type="Proteomes" id="UP000036367"/>
    </source>
</evidence>
<accession>A0A0J1BH04</accession>
<protein>
    <submittedName>
        <fullName evidence="2">Uncharacterized protein</fullName>
    </submittedName>
</protein>
<keyword evidence="3" id="KW-1185">Reference proteome</keyword>
<gene>
    <name evidence="2" type="ORF">RISK_002462</name>
</gene>
<comment type="caution">
    <text evidence="2">The sequence shown here is derived from an EMBL/GenBank/DDBJ whole genome shotgun (WGS) entry which is preliminary data.</text>
</comment>
<evidence type="ECO:0000313" key="2">
    <source>
        <dbReference type="EMBL" id="KLU05830.1"/>
    </source>
</evidence>
<evidence type="ECO:0000256" key="1">
    <source>
        <dbReference type="SAM" id="MobiDB-lite"/>
    </source>
</evidence>
<reference evidence="2" key="1">
    <citation type="submission" date="2015-05" db="EMBL/GenBank/DDBJ databases">
        <title>Permanent draft genome of Rhodopirellula islandicus K833.</title>
        <authorList>
            <person name="Kizina J."/>
            <person name="Richter M."/>
            <person name="Glockner F.O."/>
            <person name="Harder J."/>
        </authorList>
    </citation>
    <scope>NUCLEOTIDE SEQUENCE [LARGE SCALE GENOMIC DNA]</scope>
    <source>
        <strain evidence="2">K833</strain>
    </source>
</reference>
<dbReference type="STRING" id="595434.RISK_002462"/>